<evidence type="ECO:0000313" key="1">
    <source>
        <dbReference type="EMBL" id="CAG8648563.1"/>
    </source>
</evidence>
<name>A0ACA9NC74_9GLOM</name>
<dbReference type="Proteomes" id="UP000789366">
    <property type="component" value="Unassembled WGS sequence"/>
</dbReference>
<feature type="non-terminal residue" evidence="1">
    <location>
        <position position="1"/>
    </location>
</feature>
<comment type="caution">
    <text evidence="1">The sequence shown here is derived from an EMBL/GenBank/DDBJ whole genome shotgun (WGS) entry which is preliminary data.</text>
</comment>
<keyword evidence="2" id="KW-1185">Reference proteome</keyword>
<accession>A0ACA9NC74</accession>
<evidence type="ECO:0000313" key="2">
    <source>
        <dbReference type="Proteomes" id="UP000789366"/>
    </source>
</evidence>
<sequence>IVPGNIEKICNRVDFKFEVSYKDCEKIAEIIRNISPQGAINEIIFMLPTLQIDLVIPDPQKLKKRPKQCSPKLRKQSKRCKSRSPKNSQPIKSDLEEQQKLLGAPLDDIINWPYYPLKKSFSSDYYSE</sequence>
<reference evidence="1" key="1">
    <citation type="submission" date="2021-06" db="EMBL/GenBank/DDBJ databases">
        <authorList>
            <person name="Kallberg Y."/>
            <person name="Tangrot J."/>
            <person name="Rosling A."/>
        </authorList>
    </citation>
    <scope>NUCLEOTIDE SEQUENCE</scope>
    <source>
        <strain evidence="1">28 12/20/2015</strain>
    </source>
</reference>
<organism evidence="1 2">
    <name type="scientific">Cetraspora pellucida</name>
    <dbReference type="NCBI Taxonomy" id="1433469"/>
    <lineage>
        <taxon>Eukaryota</taxon>
        <taxon>Fungi</taxon>
        <taxon>Fungi incertae sedis</taxon>
        <taxon>Mucoromycota</taxon>
        <taxon>Glomeromycotina</taxon>
        <taxon>Glomeromycetes</taxon>
        <taxon>Diversisporales</taxon>
        <taxon>Gigasporaceae</taxon>
        <taxon>Cetraspora</taxon>
    </lineage>
</organism>
<gene>
    <name evidence="1" type="ORF">SPELUC_LOCUS8828</name>
</gene>
<protein>
    <submittedName>
        <fullName evidence="1">12621_t:CDS:1</fullName>
    </submittedName>
</protein>
<dbReference type="EMBL" id="CAJVPW010013822">
    <property type="protein sequence ID" value="CAG8648563.1"/>
    <property type="molecule type" value="Genomic_DNA"/>
</dbReference>
<proteinExistence type="predicted"/>